<dbReference type="Proteomes" id="UP001628220">
    <property type="component" value="Unassembled WGS sequence"/>
</dbReference>
<evidence type="ECO:0000313" key="2">
    <source>
        <dbReference type="EMBL" id="GAB1251165.1"/>
    </source>
</evidence>
<keyword evidence="1" id="KW-0732">Signal</keyword>
<name>A0ABQ0E0B3_9PORP</name>
<reference evidence="2 3" key="1">
    <citation type="journal article" date="2025" name="Int. J. Syst. Evol. Microbiol.">
        <title>Desulfovibrio falkowii sp. nov., Porphyromonas miyakawae sp. nov., Mediterraneibacter flintii sp. nov. and Owariibacterium komagatae gen. nov., sp. nov., isolated from human faeces.</title>
        <authorList>
            <person name="Hamaguchi T."/>
            <person name="Ohara M."/>
            <person name="Hisatomi A."/>
            <person name="Sekiguchi K."/>
            <person name="Takeda J.I."/>
            <person name="Ueyama J."/>
            <person name="Ito M."/>
            <person name="Nishiwaki H."/>
            <person name="Ogi T."/>
            <person name="Hirayama M."/>
            <person name="Ohkuma M."/>
            <person name="Sakamoto M."/>
            <person name="Ohno K."/>
        </authorList>
    </citation>
    <scope>NUCLEOTIDE SEQUENCE [LARGE SCALE GENOMIC DNA]</scope>
    <source>
        <strain evidence="2 3">13CB11C</strain>
    </source>
</reference>
<feature type="signal peptide" evidence="1">
    <location>
        <begin position="1"/>
        <end position="21"/>
    </location>
</feature>
<evidence type="ECO:0000256" key="1">
    <source>
        <dbReference type="SAM" id="SignalP"/>
    </source>
</evidence>
<dbReference type="EMBL" id="BAAFSF010000001">
    <property type="protein sequence ID" value="GAB1251165.1"/>
    <property type="molecule type" value="Genomic_DNA"/>
</dbReference>
<accession>A0ABQ0E0B3</accession>
<comment type="caution">
    <text evidence="2">The sequence shown here is derived from an EMBL/GenBank/DDBJ whole genome shotgun (WGS) entry which is preliminary data.</text>
</comment>
<evidence type="ECO:0008006" key="4">
    <source>
        <dbReference type="Google" id="ProtNLM"/>
    </source>
</evidence>
<proteinExistence type="predicted"/>
<evidence type="ECO:0000313" key="3">
    <source>
        <dbReference type="Proteomes" id="UP001628220"/>
    </source>
</evidence>
<feature type="chain" id="PRO_5046221104" description="Lipoprotein" evidence="1">
    <location>
        <begin position="22"/>
        <end position="587"/>
    </location>
</feature>
<gene>
    <name evidence="2" type="ORF">Tsumi_02690</name>
</gene>
<keyword evidence="3" id="KW-1185">Reference proteome</keyword>
<dbReference type="PROSITE" id="PS51257">
    <property type="entry name" value="PROKAR_LIPOPROTEIN"/>
    <property type="match status" value="1"/>
</dbReference>
<protein>
    <recommendedName>
        <fullName evidence="4">Lipoprotein</fullName>
    </recommendedName>
</protein>
<sequence>MKRIIPFITLLALFVVGGCNNEPDDNNPNPEPKPQAHNYKALFQAEPSSVSAAGGDGRIIGTLQELSQDGKIESEKPLKPNEYTLKLISGNKEQITLDEIGKTFSIVQGDAATFELEAFVTSGVAKGQKQKITIMRAGTITYTFDATPDCFAANGGRGTVTGKRIITDADGKTIEEKALEAKDFSLSLTSSAKGIRIDAAAKTFVVEEGNAAEFELEVAAEGSAPQKLRIRREGTLTFSFEAKPASFSAQGGEGIVLGKQAATDGSGKVVEEKVLAAKDFSLTLKEGNASEITIDTDKKNFTIAKGTKAAAFTLEAKPHMDGATATQLTIHRKAGETPNPNPEIMLPLNYVAEYNVAQDGISFATSQANNASGYFTWDDAVAKFSNITIAGKSYHMPSREEWYAIAPNWVGKRPYIVFDTNGVEEYKDKSETVVVNGETITSTNDYYSEGGKVCYAIRFKGTKYHSAWVYSYADNQYGGGKILIILARPIEEGSEVTIKDIMTNSFWDKDKDKDVLRVFPACGSNTSGTGQKGDMLTVGEYGYYWAGTSDYKGYYFMGFNMQFAYTSFDGYYKFYGRSIRLFETRTK</sequence>
<dbReference type="RefSeq" id="WP_411914980.1">
    <property type="nucleotide sequence ID" value="NZ_BAAFSF010000001.1"/>
</dbReference>
<organism evidence="2 3">
    <name type="scientific">Porphyromonas miyakawae</name>
    <dbReference type="NCBI Taxonomy" id="3137470"/>
    <lineage>
        <taxon>Bacteria</taxon>
        <taxon>Pseudomonadati</taxon>
        <taxon>Bacteroidota</taxon>
        <taxon>Bacteroidia</taxon>
        <taxon>Bacteroidales</taxon>
        <taxon>Porphyromonadaceae</taxon>
        <taxon>Porphyromonas</taxon>
    </lineage>
</organism>